<evidence type="ECO:0000313" key="4">
    <source>
        <dbReference type="EMBL" id="WRL66912.1"/>
    </source>
</evidence>
<dbReference type="InterPro" id="IPR014710">
    <property type="entry name" value="RmlC-like_jellyroll"/>
</dbReference>
<dbReference type="PANTHER" id="PTHR43212">
    <property type="entry name" value="QUERCETIN 2,3-DIOXYGENASE"/>
    <property type="match status" value="1"/>
</dbReference>
<name>A0ABZ1B7X5_9ACTN</name>
<dbReference type="Pfam" id="PF02678">
    <property type="entry name" value="Pirin"/>
    <property type="match status" value="1"/>
</dbReference>
<accession>A0ABZ1B7X5</accession>
<dbReference type="SUPFAM" id="SSF51182">
    <property type="entry name" value="RmlC-like cupins"/>
    <property type="match status" value="1"/>
</dbReference>
<dbReference type="PANTHER" id="PTHR43212:SF3">
    <property type="entry name" value="QUERCETIN 2,3-DIOXYGENASE"/>
    <property type="match status" value="1"/>
</dbReference>
<dbReference type="RefSeq" id="WP_324278223.1">
    <property type="nucleotide sequence ID" value="NZ_CP141261.1"/>
</dbReference>
<evidence type="ECO:0000256" key="2">
    <source>
        <dbReference type="RuleBase" id="RU003457"/>
    </source>
</evidence>
<proteinExistence type="inferred from homology"/>
<evidence type="ECO:0000259" key="3">
    <source>
        <dbReference type="Pfam" id="PF02678"/>
    </source>
</evidence>
<dbReference type="EMBL" id="CP141261">
    <property type="protein sequence ID" value="WRL66912.1"/>
    <property type="molecule type" value="Genomic_DNA"/>
</dbReference>
<dbReference type="Gene3D" id="2.60.120.10">
    <property type="entry name" value="Jelly Rolls"/>
    <property type="match status" value="1"/>
</dbReference>
<evidence type="ECO:0000313" key="5">
    <source>
        <dbReference type="Proteomes" id="UP001324287"/>
    </source>
</evidence>
<reference evidence="4 5" key="1">
    <citation type="submission" date="2023-12" db="EMBL/GenBank/DDBJ databases">
        <title>Blastococcus brunescens sp. nov., an actonobacterium isolated from sandstone collected in sahara desert.</title>
        <authorList>
            <person name="Gtari M."/>
            <person name="Ghodhbane F."/>
        </authorList>
    </citation>
    <scope>NUCLEOTIDE SEQUENCE [LARGE SCALE GENOMIC DNA]</scope>
    <source>
        <strain evidence="4 5">BMG 8361</strain>
    </source>
</reference>
<sequence>MVVRAGVDAGDGAAVRRPPRWAGGAAVSGLVQRVVLAPEDGSLGPLLRVADDRLDPHAGYGRHEHRAVDVVAIVLAGSLRHRWEAGAEVAAGDVAVLRAGAGLEHDEVAGADGARVLQCYLRSADPGAVPGHAVHRAASGWVDLARPDARLWVGRAAPGEEVAVPAGLLVLRSRDGVVVEQQTGRTVAGPGALLVWQLDTTRPAWAES</sequence>
<gene>
    <name evidence="4" type="ORF">U6N30_09560</name>
</gene>
<dbReference type="InterPro" id="IPR003829">
    <property type="entry name" value="Pirin_N_dom"/>
</dbReference>
<dbReference type="InterPro" id="IPR012093">
    <property type="entry name" value="Pirin"/>
</dbReference>
<keyword evidence="5" id="KW-1185">Reference proteome</keyword>
<evidence type="ECO:0000256" key="1">
    <source>
        <dbReference type="ARBA" id="ARBA00008416"/>
    </source>
</evidence>
<comment type="similarity">
    <text evidence="1 2">Belongs to the pirin family.</text>
</comment>
<protein>
    <submittedName>
        <fullName evidence="4">Pirin family protein</fullName>
    </submittedName>
</protein>
<feature type="domain" description="Pirin N-terminal" evidence="3">
    <location>
        <begin position="51"/>
        <end position="112"/>
    </location>
</feature>
<dbReference type="InterPro" id="IPR011051">
    <property type="entry name" value="RmlC_Cupin_sf"/>
</dbReference>
<organism evidence="4 5">
    <name type="scientific">Blastococcus brunescens</name>
    <dbReference type="NCBI Taxonomy" id="1564165"/>
    <lineage>
        <taxon>Bacteria</taxon>
        <taxon>Bacillati</taxon>
        <taxon>Actinomycetota</taxon>
        <taxon>Actinomycetes</taxon>
        <taxon>Geodermatophilales</taxon>
        <taxon>Geodermatophilaceae</taxon>
        <taxon>Blastococcus</taxon>
    </lineage>
</organism>
<dbReference type="Proteomes" id="UP001324287">
    <property type="component" value="Chromosome"/>
</dbReference>